<accession>A0A1V0S8J7</accession>
<organism evidence="1">
    <name type="scientific">Catovirus CTV1</name>
    <dbReference type="NCBI Taxonomy" id="1977631"/>
    <lineage>
        <taxon>Viruses</taxon>
        <taxon>Varidnaviria</taxon>
        <taxon>Bamfordvirae</taxon>
        <taxon>Nucleocytoviricota</taxon>
        <taxon>Megaviricetes</taxon>
        <taxon>Imitervirales</taxon>
        <taxon>Mimiviridae</taxon>
        <taxon>Klosneuvirinae</taxon>
        <taxon>Catovirus</taxon>
    </lineage>
</organism>
<reference evidence="1" key="1">
    <citation type="journal article" date="2017" name="Science">
        <title>Giant viruses with an expanded complement of translation system components.</title>
        <authorList>
            <person name="Schulz F."/>
            <person name="Yutin N."/>
            <person name="Ivanova N.N."/>
            <person name="Ortega D.R."/>
            <person name="Lee T.K."/>
            <person name="Vierheilig J."/>
            <person name="Daims H."/>
            <person name="Horn M."/>
            <person name="Wagner M."/>
            <person name="Jensen G.J."/>
            <person name="Kyrpides N.C."/>
            <person name="Koonin E.V."/>
            <person name="Woyke T."/>
        </authorList>
    </citation>
    <scope>NUCLEOTIDE SEQUENCE</scope>
    <source>
        <strain evidence="1">CTV1</strain>
    </source>
</reference>
<gene>
    <name evidence="1" type="ORF">Catovirus_1_18</name>
</gene>
<protein>
    <submittedName>
        <fullName evidence="1">Uncharacterized protein</fullName>
    </submittedName>
</protein>
<proteinExistence type="predicted"/>
<sequence length="90" mass="10788">MNYLCFRNDVNNNTTYCANCSTNDCQKLFDKHMSVYMGKNLMEQYIPKKNYYKYILKDELMVFLCNTYKVENSSSFSHNEIKMIKVVMTF</sequence>
<name>A0A1V0S8J7_9VIRU</name>
<evidence type="ECO:0000313" key="1">
    <source>
        <dbReference type="EMBL" id="ARF07968.1"/>
    </source>
</evidence>
<dbReference type="EMBL" id="KY684083">
    <property type="protein sequence ID" value="ARF07968.1"/>
    <property type="molecule type" value="Genomic_DNA"/>
</dbReference>